<dbReference type="Gene3D" id="3.20.20.10">
    <property type="entry name" value="Alanine racemase"/>
    <property type="match status" value="1"/>
</dbReference>
<keyword evidence="2 3" id="KW-0663">Pyridoxal phosphate</keyword>
<accession>A0A517LWN4</accession>
<dbReference type="RefSeq" id="WP_218934613.1">
    <property type="nucleotide sequence ID" value="NZ_CP036261.1"/>
</dbReference>
<dbReference type="AlphaFoldDB" id="A0A517LWN4"/>
<dbReference type="KEGG" id="ruv:EC9_12120"/>
<gene>
    <name evidence="5" type="primary">lysA_2</name>
    <name evidence="5" type="ORF">EC9_12120</name>
</gene>
<reference evidence="5 6" key="1">
    <citation type="submission" date="2019-02" db="EMBL/GenBank/DDBJ databases">
        <title>Deep-cultivation of Planctomycetes and their phenomic and genomic characterization uncovers novel biology.</title>
        <authorList>
            <person name="Wiegand S."/>
            <person name="Jogler M."/>
            <person name="Boedeker C."/>
            <person name="Pinto D."/>
            <person name="Vollmers J."/>
            <person name="Rivas-Marin E."/>
            <person name="Kohn T."/>
            <person name="Peeters S.H."/>
            <person name="Heuer A."/>
            <person name="Rast P."/>
            <person name="Oberbeckmann S."/>
            <person name="Bunk B."/>
            <person name="Jeske O."/>
            <person name="Meyerdierks A."/>
            <person name="Storesund J.E."/>
            <person name="Kallscheuer N."/>
            <person name="Luecker S."/>
            <person name="Lage O.M."/>
            <person name="Pohl T."/>
            <person name="Merkel B.J."/>
            <person name="Hornburger P."/>
            <person name="Mueller R.-W."/>
            <person name="Bruemmer F."/>
            <person name="Labrenz M."/>
            <person name="Spormann A.M."/>
            <person name="Op den Camp H."/>
            <person name="Overmann J."/>
            <person name="Amann R."/>
            <person name="Jetten M.S.M."/>
            <person name="Mascher T."/>
            <person name="Medema M.H."/>
            <person name="Devos D.P."/>
            <person name="Kaster A.-K."/>
            <person name="Ovreas L."/>
            <person name="Rohde M."/>
            <person name="Galperin M.Y."/>
            <person name="Jogler C."/>
        </authorList>
    </citation>
    <scope>NUCLEOTIDE SEQUENCE [LARGE SCALE GENOMIC DNA]</scope>
    <source>
        <strain evidence="5 6">EC9</strain>
    </source>
</reference>
<evidence type="ECO:0000256" key="2">
    <source>
        <dbReference type="ARBA" id="ARBA00022898"/>
    </source>
</evidence>
<evidence type="ECO:0000313" key="6">
    <source>
        <dbReference type="Proteomes" id="UP000319557"/>
    </source>
</evidence>
<dbReference type="PANTHER" id="PTHR43727">
    <property type="entry name" value="DIAMINOPIMELATE DECARBOXYLASE"/>
    <property type="match status" value="1"/>
</dbReference>
<sequence>MIDWSAADVITKDHGSSFFVFDESKFRSNFAALSRAFNDHFPHTTIAYSYKTNYTPYVCRIVNELGGYAEIVSEMEWDWAKRIGVDGSRVIFNGPYKSEASLAASLRDGATINLDSLTDLKNVLAIAAESPGQSFGIGIRCNFQLSESSKSRFGVDVESEDFGQCLDAIRAAPNLHLSGLHCHFPDRNLDSFGVRAKKMLRLAAHVFPDNPPGFLNIGGGYFSGMPNEMRAGFESPPATFSEYGRLVGKLFNEAYGSLASPPRLIIEPGTALVADTFRFFTRVISTKSIRGRNIATVAGSIFDISPTARAKNLPIDVIRQNNSTVGMPGCDIAGYTCIESDIMHHQLDSAIEVGDFIAFGNVGSYSIVMKPPFILPANPILVERKNEDGRVFQVIKKRESVEYIAQNFEV</sequence>
<dbReference type="SUPFAM" id="SSF51419">
    <property type="entry name" value="PLP-binding barrel"/>
    <property type="match status" value="1"/>
</dbReference>
<dbReference type="Gene3D" id="2.40.37.10">
    <property type="entry name" value="Lyase, Ornithine Decarboxylase, Chain A, domain 1"/>
    <property type="match status" value="1"/>
</dbReference>
<evidence type="ECO:0000313" key="5">
    <source>
        <dbReference type="EMBL" id="QDS87036.1"/>
    </source>
</evidence>
<keyword evidence="6" id="KW-1185">Reference proteome</keyword>
<comment type="cofactor">
    <cofactor evidence="1 3">
        <name>pyridoxal 5'-phosphate</name>
        <dbReference type="ChEBI" id="CHEBI:597326"/>
    </cofactor>
</comment>
<evidence type="ECO:0000256" key="1">
    <source>
        <dbReference type="ARBA" id="ARBA00001933"/>
    </source>
</evidence>
<dbReference type="InterPro" id="IPR022644">
    <property type="entry name" value="De-COase2_N"/>
</dbReference>
<dbReference type="EC" id="4.1.1.20" evidence="5"/>
<dbReference type="InterPro" id="IPR000183">
    <property type="entry name" value="Orn/DAP/Arg_de-COase"/>
</dbReference>
<feature type="modified residue" description="N6-(pyridoxal phosphate)lysine" evidence="3">
    <location>
        <position position="51"/>
    </location>
</feature>
<feature type="active site" description="Proton donor" evidence="3">
    <location>
        <position position="337"/>
    </location>
</feature>
<evidence type="ECO:0000256" key="3">
    <source>
        <dbReference type="PIRSR" id="PIRSR600183-50"/>
    </source>
</evidence>
<feature type="domain" description="Orn/DAP/Arg decarboxylase 2 N-terminal" evidence="4">
    <location>
        <begin position="32"/>
        <end position="274"/>
    </location>
</feature>
<protein>
    <submittedName>
        <fullName evidence="5">Diaminopimelate decarboxylase</fullName>
        <ecNumber evidence="5">4.1.1.20</ecNumber>
    </submittedName>
</protein>
<evidence type="ECO:0000259" key="4">
    <source>
        <dbReference type="Pfam" id="PF02784"/>
    </source>
</evidence>
<dbReference type="InterPro" id="IPR009006">
    <property type="entry name" value="Ala_racemase/Decarboxylase_C"/>
</dbReference>
<dbReference type="SUPFAM" id="SSF50621">
    <property type="entry name" value="Alanine racemase C-terminal domain-like"/>
    <property type="match status" value="1"/>
</dbReference>
<dbReference type="Pfam" id="PF02784">
    <property type="entry name" value="Orn_Arg_deC_N"/>
    <property type="match status" value="1"/>
</dbReference>
<keyword evidence="5" id="KW-0456">Lyase</keyword>
<dbReference type="GO" id="GO:0009089">
    <property type="term" value="P:lysine biosynthetic process via diaminopimelate"/>
    <property type="evidence" value="ECO:0007669"/>
    <property type="project" value="TreeGrafter"/>
</dbReference>
<name>A0A517LWN4_9BACT</name>
<dbReference type="EMBL" id="CP036261">
    <property type="protein sequence ID" value="QDS87036.1"/>
    <property type="molecule type" value="Genomic_DNA"/>
</dbReference>
<dbReference type="PRINTS" id="PR01179">
    <property type="entry name" value="ODADCRBXLASE"/>
</dbReference>
<dbReference type="InterPro" id="IPR029066">
    <property type="entry name" value="PLP-binding_barrel"/>
</dbReference>
<dbReference type="PANTHER" id="PTHR43727:SF3">
    <property type="entry name" value="GROUP IV DECARBOXYLASE"/>
    <property type="match status" value="1"/>
</dbReference>
<dbReference type="Proteomes" id="UP000319557">
    <property type="component" value="Chromosome"/>
</dbReference>
<proteinExistence type="predicted"/>
<dbReference type="GO" id="GO:0008836">
    <property type="term" value="F:diaminopimelate decarboxylase activity"/>
    <property type="evidence" value="ECO:0007669"/>
    <property type="project" value="UniProtKB-EC"/>
</dbReference>
<organism evidence="5 6">
    <name type="scientific">Rosistilla ulvae</name>
    <dbReference type="NCBI Taxonomy" id="1930277"/>
    <lineage>
        <taxon>Bacteria</taxon>
        <taxon>Pseudomonadati</taxon>
        <taxon>Planctomycetota</taxon>
        <taxon>Planctomycetia</taxon>
        <taxon>Pirellulales</taxon>
        <taxon>Pirellulaceae</taxon>
        <taxon>Rosistilla</taxon>
    </lineage>
</organism>